<comment type="caution">
    <text evidence="4">The sequence shown here is derived from an EMBL/GenBank/DDBJ whole genome shotgun (WGS) entry which is preliminary data.</text>
</comment>
<dbReference type="Pfam" id="PF13540">
    <property type="entry name" value="RCC1_2"/>
    <property type="match status" value="1"/>
</dbReference>
<dbReference type="EMBL" id="SDOV01000008">
    <property type="protein sequence ID" value="KAH7638251.1"/>
    <property type="molecule type" value="Genomic_DNA"/>
</dbReference>
<keyword evidence="1" id="KW-0677">Repeat</keyword>
<dbReference type="PROSITE" id="PS50097">
    <property type="entry name" value="BTB"/>
    <property type="match status" value="1"/>
</dbReference>
<sequence>MARSPTEKIDIDLFKDDFKNIDQKFLQSVVSICNLFTFKGKDVKKNFLLMTEKATYAYGEEICSWLSLKHDKSKPQQISRLNNMKIVQVDYGHDFFAILTDEGQVLACNLKSEWGMNETLRLINRICGFDHTLSITYKGEIYSWGDNNCGQLGLGDGRDRFGNIQLGLGDGRNRNTTRPVAFPNADLATFQIKDIVAGHQYSLFLFKNGLLWGCGSNSHGELGLGDFNNRSKLTKIPIKNVQQIACSKFHNFSLAYDGSSYYAWGETKSGKWSSPRKLGGHPTSFSAASAMILSSPITFGLTSIIHAFGSHDSISYQSESLLRLFDNRDSYDLEFLIDKKHIKACKCYLKSASEYYRRMFSGNWRENDQVIINDYSYETYYAYLRMLHTGEIQINHQNIAELVDLANCYGDKRLMKHCKTFIWNDLNAQTMPSYLPLIIKYDMKEFYDKLSRITIKQVLPKVADSIRQNNKKSIEFLKWFYDQ</sequence>
<dbReference type="CDD" id="cd18298">
    <property type="entry name" value="BTB_POZ_RCBTB1_2"/>
    <property type="match status" value="1"/>
</dbReference>
<evidence type="ECO:0000259" key="3">
    <source>
        <dbReference type="PROSITE" id="PS50097"/>
    </source>
</evidence>
<organism evidence="4">
    <name type="scientific">Dermatophagoides farinae</name>
    <name type="common">American house dust mite</name>
    <dbReference type="NCBI Taxonomy" id="6954"/>
    <lineage>
        <taxon>Eukaryota</taxon>
        <taxon>Metazoa</taxon>
        <taxon>Ecdysozoa</taxon>
        <taxon>Arthropoda</taxon>
        <taxon>Chelicerata</taxon>
        <taxon>Arachnida</taxon>
        <taxon>Acari</taxon>
        <taxon>Acariformes</taxon>
        <taxon>Sarcoptiformes</taxon>
        <taxon>Astigmata</taxon>
        <taxon>Psoroptidia</taxon>
        <taxon>Analgoidea</taxon>
        <taxon>Pyroglyphidae</taxon>
        <taxon>Dermatophagoidinae</taxon>
        <taxon>Dermatophagoides</taxon>
    </lineage>
</organism>
<dbReference type="SMART" id="SM00225">
    <property type="entry name" value="BTB"/>
    <property type="match status" value="1"/>
</dbReference>
<dbReference type="Proteomes" id="UP000828236">
    <property type="component" value="Unassembled WGS sequence"/>
</dbReference>
<feature type="repeat" description="RCC1" evidence="2">
    <location>
        <begin position="139"/>
        <end position="208"/>
    </location>
</feature>
<gene>
    <name evidence="4" type="ORF">HUG17_9357</name>
</gene>
<dbReference type="InterPro" id="IPR011333">
    <property type="entry name" value="SKP1/BTB/POZ_sf"/>
</dbReference>
<reference evidence="4" key="2">
    <citation type="journal article" date="2021" name="World Allergy Organ. J.">
        <title>Chromosome-level assembly of Dermatophagoides farinae genome and transcriptome reveals two novel allergens Der f 37 and Der f 39.</title>
        <authorList>
            <person name="Chen J."/>
            <person name="Cai Z."/>
            <person name="Fan D."/>
            <person name="Hu J."/>
            <person name="Hou Y."/>
            <person name="He Y."/>
            <person name="Zhang Z."/>
            <person name="Zhao Z."/>
            <person name="Gao P."/>
            <person name="Hu W."/>
            <person name="Sun J."/>
            <person name="Li J."/>
            <person name="Ji K."/>
        </authorList>
    </citation>
    <scope>NUCLEOTIDE SEQUENCE</scope>
    <source>
        <strain evidence="4">JKM2019</strain>
    </source>
</reference>
<evidence type="ECO:0000313" key="4">
    <source>
        <dbReference type="EMBL" id="KAH7638251.1"/>
    </source>
</evidence>
<proteinExistence type="predicted"/>
<dbReference type="Pfam" id="PF00651">
    <property type="entry name" value="BTB"/>
    <property type="match status" value="1"/>
</dbReference>
<dbReference type="Gene3D" id="3.30.710.10">
    <property type="entry name" value="Potassium Channel Kv1.1, Chain A"/>
    <property type="match status" value="1"/>
</dbReference>
<accession>A0A9D4NU01</accession>
<evidence type="ECO:0000256" key="2">
    <source>
        <dbReference type="PROSITE-ProRule" id="PRU00235"/>
    </source>
</evidence>
<reference evidence="4" key="1">
    <citation type="submission" date="2020-06" db="EMBL/GenBank/DDBJ databases">
        <authorList>
            <person name="Ji K."/>
            <person name="Li J."/>
        </authorList>
    </citation>
    <scope>NUCLEOTIDE SEQUENCE</scope>
    <source>
        <strain evidence="4">JKM2019</strain>
        <tissue evidence="4">Whole body</tissue>
    </source>
</reference>
<dbReference type="InterPro" id="IPR051210">
    <property type="entry name" value="Ub_ligase/GEF_domain"/>
</dbReference>
<dbReference type="AlphaFoldDB" id="A0A9D4NU01"/>
<dbReference type="InterPro" id="IPR000408">
    <property type="entry name" value="Reg_chr_condens"/>
</dbReference>
<dbReference type="InterPro" id="IPR000210">
    <property type="entry name" value="BTB/POZ_dom"/>
</dbReference>
<dbReference type="SUPFAM" id="SSF54695">
    <property type="entry name" value="POZ domain"/>
    <property type="match status" value="1"/>
</dbReference>
<feature type="domain" description="BTB" evidence="3">
    <location>
        <begin position="331"/>
        <end position="396"/>
    </location>
</feature>
<dbReference type="SUPFAM" id="SSF50985">
    <property type="entry name" value="RCC1/BLIP-II"/>
    <property type="match status" value="1"/>
</dbReference>
<dbReference type="Gene3D" id="2.130.10.30">
    <property type="entry name" value="Regulator of chromosome condensation 1/beta-lactamase-inhibitor protein II"/>
    <property type="match status" value="2"/>
</dbReference>
<feature type="repeat" description="RCC1" evidence="2">
    <location>
        <begin position="209"/>
        <end position="257"/>
    </location>
</feature>
<name>A0A9D4NU01_DERFA</name>
<dbReference type="PANTHER" id="PTHR22870:SF408">
    <property type="entry name" value="OS09G0560450 PROTEIN"/>
    <property type="match status" value="1"/>
</dbReference>
<evidence type="ECO:0000256" key="1">
    <source>
        <dbReference type="ARBA" id="ARBA00022737"/>
    </source>
</evidence>
<protein>
    <recommendedName>
        <fullName evidence="3">BTB domain-containing protein</fullName>
    </recommendedName>
</protein>
<dbReference type="Pfam" id="PF00415">
    <property type="entry name" value="RCC1"/>
    <property type="match status" value="1"/>
</dbReference>
<dbReference type="PANTHER" id="PTHR22870">
    <property type="entry name" value="REGULATOR OF CHROMOSOME CONDENSATION"/>
    <property type="match status" value="1"/>
</dbReference>
<dbReference type="InterPro" id="IPR009091">
    <property type="entry name" value="RCC1/BLIP-II"/>
</dbReference>
<dbReference type="PROSITE" id="PS50012">
    <property type="entry name" value="RCC1_3"/>
    <property type="match status" value="2"/>
</dbReference>